<dbReference type="Proteomes" id="UP000322667">
    <property type="component" value="Chromosome A11"/>
</dbReference>
<keyword evidence="1" id="KW-0472">Membrane</keyword>
<evidence type="ECO:0000313" key="2">
    <source>
        <dbReference type="EMBL" id="TYI03450.1"/>
    </source>
</evidence>
<dbReference type="EMBL" id="CM017620">
    <property type="protein sequence ID" value="TYI03450.1"/>
    <property type="molecule type" value="Genomic_DNA"/>
</dbReference>
<evidence type="ECO:0000313" key="3">
    <source>
        <dbReference type="Proteomes" id="UP000322667"/>
    </source>
</evidence>
<keyword evidence="3" id="KW-1185">Reference proteome</keyword>
<keyword evidence="1" id="KW-0812">Transmembrane</keyword>
<proteinExistence type="predicted"/>
<reference evidence="2 3" key="1">
    <citation type="submission" date="2019-07" db="EMBL/GenBank/DDBJ databases">
        <title>WGS assembly of Gossypium tomentosum.</title>
        <authorList>
            <person name="Chen Z.J."/>
            <person name="Sreedasyam A."/>
            <person name="Ando A."/>
            <person name="Song Q."/>
            <person name="De L."/>
            <person name="Hulse-Kemp A."/>
            <person name="Ding M."/>
            <person name="Ye W."/>
            <person name="Kirkbride R."/>
            <person name="Jenkins J."/>
            <person name="Plott C."/>
            <person name="Lovell J."/>
            <person name="Lin Y.-M."/>
            <person name="Vaughn R."/>
            <person name="Liu B."/>
            <person name="Li W."/>
            <person name="Simpson S."/>
            <person name="Scheffler B."/>
            <person name="Saski C."/>
            <person name="Grover C."/>
            <person name="Hu G."/>
            <person name="Conover J."/>
            <person name="Carlson J."/>
            <person name="Shu S."/>
            <person name="Boston L."/>
            <person name="Williams M."/>
            <person name="Peterson D."/>
            <person name="Mcgee K."/>
            <person name="Jones D."/>
            <person name="Wendel J."/>
            <person name="Stelly D."/>
            <person name="Grimwood J."/>
            <person name="Schmutz J."/>
        </authorList>
    </citation>
    <scope>NUCLEOTIDE SEQUENCE [LARGE SCALE GENOMIC DNA]</scope>
    <source>
        <strain evidence="2">7179.01</strain>
    </source>
</reference>
<sequence length="102" mass="11443">MARLPLIVQSVRRKRIGLALTIWLQLYTVASWFLLTLGATGKDAQTAVDIIEEIDADDAATTNTHEERNDFHGCEADVSLDDVDLSDTQQQPAINQDQDCWR</sequence>
<protein>
    <submittedName>
        <fullName evidence="2">Uncharacterized protein</fullName>
    </submittedName>
</protein>
<accession>A0A5D2NM86</accession>
<feature type="transmembrane region" description="Helical" evidence="1">
    <location>
        <begin position="16"/>
        <end position="35"/>
    </location>
</feature>
<keyword evidence="1" id="KW-1133">Transmembrane helix</keyword>
<organism evidence="2 3">
    <name type="scientific">Gossypium tomentosum</name>
    <name type="common">Hawaiian cotton</name>
    <name type="synonym">Gossypium sandvicense</name>
    <dbReference type="NCBI Taxonomy" id="34277"/>
    <lineage>
        <taxon>Eukaryota</taxon>
        <taxon>Viridiplantae</taxon>
        <taxon>Streptophyta</taxon>
        <taxon>Embryophyta</taxon>
        <taxon>Tracheophyta</taxon>
        <taxon>Spermatophyta</taxon>
        <taxon>Magnoliopsida</taxon>
        <taxon>eudicotyledons</taxon>
        <taxon>Gunneridae</taxon>
        <taxon>Pentapetalae</taxon>
        <taxon>rosids</taxon>
        <taxon>malvids</taxon>
        <taxon>Malvales</taxon>
        <taxon>Malvaceae</taxon>
        <taxon>Malvoideae</taxon>
        <taxon>Gossypium</taxon>
    </lineage>
</organism>
<name>A0A5D2NM86_GOSTO</name>
<dbReference type="AlphaFoldDB" id="A0A5D2NM86"/>
<evidence type="ECO:0000256" key="1">
    <source>
        <dbReference type="SAM" id="Phobius"/>
    </source>
</evidence>
<gene>
    <name evidence="2" type="ORF">ES332_A11G340700v1</name>
</gene>